<evidence type="ECO:0000256" key="7">
    <source>
        <dbReference type="ARBA" id="ARBA00022527"/>
    </source>
</evidence>
<evidence type="ECO:0000259" key="24">
    <source>
        <dbReference type="PROSITE" id="PS50011"/>
    </source>
</evidence>
<comment type="subcellular location">
    <subcellularLocation>
        <location evidence="1">Cell membrane</location>
        <topology evidence="1">Single-pass type I membrane protein</topology>
    </subcellularLocation>
</comment>
<feature type="domain" description="Protein kinase" evidence="24">
    <location>
        <begin position="353"/>
        <end position="620"/>
    </location>
</feature>
<dbReference type="InterPro" id="IPR019825">
    <property type="entry name" value="Lectin_legB_Mn/Ca_BS"/>
</dbReference>
<feature type="signal peptide" evidence="23">
    <location>
        <begin position="1"/>
        <end position="26"/>
    </location>
</feature>
<feature type="chain" id="PRO_5043922477" description="non-specific serine/threonine protein kinase" evidence="23">
    <location>
        <begin position="27"/>
        <end position="671"/>
    </location>
</feature>
<dbReference type="Pfam" id="PF00069">
    <property type="entry name" value="Pkinase"/>
    <property type="match status" value="1"/>
</dbReference>
<dbReference type="GO" id="GO:0009845">
    <property type="term" value="P:seed germination"/>
    <property type="evidence" value="ECO:0007669"/>
    <property type="project" value="UniProtKB-ARBA"/>
</dbReference>
<accession>A0AAV8SNQ4</accession>
<comment type="similarity">
    <text evidence="2">Belongs to the leguminous lectin family.</text>
</comment>
<keyword evidence="14 21" id="KW-0067">ATP-binding</keyword>
<evidence type="ECO:0000256" key="22">
    <source>
        <dbReference type="SAM" id="Phobius"/>
    </source>
</evidence>
<evidence type="ECO:0000256" key="5">
    <source>
        <dbReference type="ARBA" id="ARBA00012513"/>
    </source>
</evidence>
<evidence type="ECO:0000256" key="16">
    <source>
        <dbReference type="ARBA" id="ARBA00023136"/>
    </source>
</evidence>
<dbReference type="InterPro" id="IPR013320">
    <property type="entry name" value="ConA-like_dom_sf"/>
</dbReference>
<dbReference type="PROSITE" id="PS00107">
    <property type="entry name" value="PROTEIN_KINASE_ATP"/>
    <property type="match status" value="1"/>
</dbReference>
<dbReference type="SMART" id="SM00220">
    <property type="entry name" value="S_TKc"/>
    <property type="match status" value="1"/>
</dbReference>
<comment type="catalytic activity">
    <reaction evidence="19">
        <text>L-threonyl-[protein] + ATP = O-phospho-L-threonyl-[protein] + ADP + H(+)</text>
        <dbReference type="Rhea" id="RHEA:46608"/>
        <dbReference type="Rhea" id="RHEA-COMP:11060"/>
        <dbReference type="Rhea" id="RHEA-COMP:11605"/>
        <dbReference type="ChEBI" id="CHEBI:15378"/>
        <dbReference type="ChEBI" id="CHEBI:30013"/>
        <dbReference type="ChEBI" id="CHEBI:30616"/>
        <dbReference type="ChEBI" id="CHEBI:61977"/>
        <dbReference type="ChEBI" id="CHEBI:456216"/>
        <dbReference type="EC" id="2.7.11.1"/>
    </reaction>
</comment>
<evidence type="ECO:0000313" key="25">
    <source>
        <dbReference type="EMBL" id="KAJ8753912.1"/>
    </source>
</evidence>
<dbReference type="GO" id="GO:0009738">
    <property type="term" value="P:abscisic acid-activated signaling pathway"/>
    <property type="evidence" value="ECO:0007669"/>
    <property type="project" value="UniProtKB-ARBA"/>
</dbReference>
<dbReference type="GO" id="GO:0030246">
    <property type="term" value="F:carbohydrate binding"/>
    <property type="evidence" value="ECO:0007669"/>
    <property type="project" value="UniProtKB-KW"/>
</dbReference>
<dbReference type="InterPro" id="IPR017441">
    <property type="entry name" value="Protein_kinase_ATP_BS"/>
</dbReference>
<dbReference type="PROSITE" id="PS50011">
    <property type="entry name" value="PROTEIN_KINASE_DOM"/>
    <property type="match status" value="1"/>
</dbReference>
<evidence type="ECO:0000256" key="23">
    <source>
        <dbReference type="SAM" id="SignalP"/>
    </source>
</evidence>
<evidence type="ECO:0000256" key="17">
    <source>
        <dbReference type="ARBA" id="ARBA00023170"/>
    </source>
</evidence>
<dbReference type="SUPFAM" id="SSF56112">
    <property type="entry name" value="Protein kinase-like (PK-like)"/>
    <property type="match status" value="1"/>
</dbReference>
<keyword evidence="17" id="KW-0675">Receptor</keyword>
<keyword evidence="18" id="KW-0325">Glycoprotein</keyword>
<dbReference type="GO" id="GO:0005524">
    <property type="term" value="F:ATP binding"/>
    <property type="evidence" value="ECO:0007669"/>
    <property type="project" value="UniProtKB-UniRule"/>
</dbReference>
<evidence type="ECO:0000256" key="15">
    <source>
        <dbReference type="ARBA" id="ARBA00022989"/>
    </source>
</evidence>
<dbReference type="Gene3D" id="2.60.120.200">
    <property type="match status" value="1"/>
</dbReference>
<comment type="caution">
    <text evidence="25">The sequence shown here is derived from an EMBL/GenBank/DDBJ whole genome shotgun (WGS) entry which is preliminary data.</text>
</comment>
<gene>
    <name evidence="25" type="ORF">K2173_000166</name>
</gene>
<keyword evidence="10 23" id="KW-0732">Signal</keyword>
<dbReference type="GO" id="GO:0005886">
    <property type="term" value="C:plasma membrane"/>
    <property type="evidence" value="ECO:0007669"/>
    <property type="project" value="UniProtKB-SubCell"/>
</dbReference>
<dbReference type="SUPFAM" id="SSF49899">
    <property type="entry name" value="Concanavalin A-like lectins/glucanases"/>
    <property type="match status" value="1"/>
</dbReference>
<proteinExistence type="inferred from homology"/>
<keyword evidence="8" id="KW-0808">Transferase</keyword>
<sequence length="671" mass="74484">MALPTPVTPLFFCFFILSVIVQSGAADSNGFLFNGFNGRESDLTRQQVSIVKPSGILRLTNRSKNAIGHAFYDKPIKMVDRTSSSYPNASSFSTSFVFAIISPKSDDGGHGFAFTLSPSKGFPGGEAGHYLGMFNSENNGSASNHIVAVEFDTVNGFNNVADSRGNHIGLNINGMLSQDKKMLSYYYEGEFEDMELEGDPIQAWIDYDGASQMINVTIAPMGKEKPSIPLMHEYINLTSVVNELMYVGFSAATGEKSSSHYIMGWSFSTTGLAPELNTTQLPLPPKEKESSSLHPAIIGLIVALCCVTVILIVILLSLTVYRRMQQFESPEQWELECPHRFRYRDLYTATKGFKDSEIIGVGGFGAVYKAVMPTTGNEVAVKRITRNSIQGIREFAAEIESLGRLRHKNLVNLQGWCKRKNDLLLVYDYVPNGSLDRLLYNTRGHMVLRWDERFKIIRGIAAGLLYLHEEWEQVVIHRDIKPSNVLIDSEMNGRLGDFGLARLYDHGTLSHTTRVVGTIGYIAPELSRTGKASTSSDVFAYGVLLLEVATGKRPVNTGPLELMDWVLECQQKDRILDAVDPKLNEIFVDEEMELVLRLGLFCSQQKPEDRPTMRQVTSYLDGEDQLPAINDWSSIYNGLPSELSSRLSQVSITANQSHVFSVRSNSIGAGR</sequence>
<dbReference type="Gene3D" id="3.30.200.20">
    <property type="entry name" value="Phosphorylase Kinase, domain 1"/>
    <property type="match status" value="1"/>
</dbReference>
<dbReference type="GO" id="GO:0004674">
    <property type="term" value="F:protein serine/threonine kinase activity"/>
    <property type="evidence" value="ECO:0007669"/>
    <property type="project" value="UniProtKB-KW"/>
</dbReference>
<evidence type="ECO:0000256" key="11">
    <source>
        <dbReference type="ARBA" id="ARBA00022734"/>
    </source>
</evidence>
<dbReference type="EMBL" id="JAIWQS010000009">
    <property type="protein sequence ID" value="KAJ8753912.1"/>
    <property type="molecule type" value="Genomic_DNA"/>
</dbReference>
<evidence type="ECO:0000256" key="18">
    <source>
        <dbReference type="ARBA" id="ARBA00023180"/>
    </source>
</evidence>
<evidence type="ECO:0000256" key="13">
    <source>
        <dbReference type="ARBA" id="ARBA00022777"/>
    </source>
</evidence>
<keyword evidence="16 22" id="KW-0472">Membrane</keyword>
<dbReference type="PANTHER" id="PTHR27007">
    <property type="match status" value="1"/>
</dbReference>
<reference evidence="25 26" key="1">
    <citation type="submission" date="2021-09" db="EMBL/GenBank/DDBJ databases">
        <title>Genomic insights and catalytic innovation underlie evolution of tropane alkaloids biosynthesis.</title>
        <authorList>
            <person name="Wang Y.-J."/>
            <person name="Tian T."/>
            <person name="Huang J.-P."/>
            <person name="Huang S.-X."/>
        </authorList>
    </citation>
    <scope>NUCLEOTIDE SEQUENCE [LARGE SCALE GENOMIC DNA]</scope>
    <source>
        <strain evidence="25">KIB-2018</strain>
        <tissue evidence="25">Leaf</tissue>
    </source>
</reference>
<dbReference type="InterPro" id="IPR000719">
    <property type="entry name" value="Prot_kinase_dom"/>
</dbReference>
<keyword evidence="7" id="KW-0723">Serine/threonine-protein kinase</keyword>
<dbReference type="PROSITE" id="PS00108">
    <property type="entry name" value="PROTEIN_KINASE_ST"/>
    <property type="match status" value="1"/>
</dbReference>
<keyword evidence="11" id="KW-0430">Lectin</keyword>
<protein>
    <recommendedName>
        <fullName evidence="5">non-specific serine/threonine protein kinase</fullName>
        <ecNumber evidence="5">2.7.11.1</ecNumber>
    </recommendedName>
</protein>
<dbReference type="InterPro" id="IPR050528">
    <property type="entry name" value="L-type_Lectin-RKs"/>
</dbReference>
<comment type="catalytic activity">
    <reaction evidence="20">
        <text>L-seryl-[protein] + ATP = O-phospho-L-seryl-[protein] + ADP + H(+)</text>
        <dbReference type="Rhea" id="RHEA:17989"/>
        <dbReference type="Rhea" id="RHEA-COMP:9863"/>
        <dbReference type="Rhea" id="RHEA-COMP:11604"/>
        <dbReference type="ChEBI" id="CHEBI:15378"/>
        <dbReference type="ChEBI" id="CHEBI:29999"/>
        <dbReference type="ChEBI" id="CHEBI:30616"/>
        <dbReference type="ChEBI" id="CHEBI:83421"/>
        <dbReference type="ChEBI" id="CHEBI:456216"/>
        <dbReference type="EC" id="2.7.11.1"/>
    </reaction>
</comment>
<dbReference type="InterPro" id="IPR001220">
    <property type="entry name" value="Legume_lectin_dom"/>
</dbReference>
<dbReference type="EC" id="2.7.11.1" evidence="5"/>
<evidence type="ECO:0000256" key="8">
    <source>
        <dbReference type="ARBA" id="ARBA00022679"/>
    </source>
</evidence>
<evidence type="ECO:0000256" key="9">
    <source>
        <dbReference type="ARBA" id="ARBA00022692"/>
    </source>
</evidence>
<dbReference type="Pfam" id="PF00139">
    <property type="entry name" value="Lectin_legB"/>
    <property type="match status" value="1"/>
</dbReference>
<dbReference type="CDD" id="cd06899">
    <property type="entry name" value="lectin_legume_LecRK_Arcelin_ConA"/>
    <property type="match status" value="1"/>
</dbReference>
<keyword evidence="26" id="KW-1185">Reference proteome</keyword>
<keyword evidence="9 22" id="KW-0812">Transmembrane</keyword>
<dbReference type="CDD" id="cd14066">
    <property type="entry name" value="STKc_IRAK"/>
    <property type="match status" value="1"/>
</dbReference>
<evidence type="ECO:0000256" key="10">
    <source>
        <dbReference type="ARBA" id="ARBA00022729"/>
    </source>
</evidence>
<keyword evidence="6" id="KW-1003">Cell membrane</keyword>
<dbReference type="InterPro" id="IPR011009">
    <property type="entry name" value="Kinase-like_dom_sf"/>
</dbReference>
<evidence type="ECO:0000256" key="6">
    <source>
        <dbReference type="ARBA" id="ARBA00022475"/>
    </source>
</evidence>
<organism evidence="25 26">
    <name type="scientific">Erythroxylum novogranatense</name>
    <dbReference type="NCBI Taxonomy" id="1862640"/>
    <lineage>
        <taxon>Eukaryota</taxon>
        <taxon>Viridiplantae</taxon>
        <taxon>Streptophyta</taxon>
        <taxon>Embryophyta</taxon>
        <taxon>Tracheophyta</taxon>
        <taxon>Spermatophyta</taxon>
        <taxon>Magnoliopsida</taxon>
        <taxon>eudicotyledons</taxon>
        <taxon>Gunneridae</taxon>
        <taxon>Pentapetalae</taxon>
        <taxon>rosids</taxon>
        <taxon>fabids</taxon>
        <taxon>Malpighiales</taxon>
        <taxon>Erythroxylaceae</taxon>
        <taxon>Erythroxylum</taxon>
    </lineage>
</organism>
<keyword evidence="15 22" id="KW-1133">Transmembrane helix</keyword>
<evidence type="ECO:0000313" key="26">
    <source>
        <dbReference type="Proteomes" id="UP001159364"/>
    </source>
</evidence>
<dbReference type="FunFam" id="1.10.510.10:FF:000108">
    <property type="entry name" value="L-type lectin-domain containing receptor kinase S.4"/>
    <property type="match status" value="1"/>
</dbReference>
<evidence type="ECO:0000256" key="20">
    <source>
        <dbReference type="ARBA" id="ARBA00048679"/>
    </source>
</evidence>
<evidence type="ECO:0000256" key="4">
    <source>
        <dbReference type="ARBA" id="ARBA00010217"/>
    </source>
</evidence>
<evidence type="ECO:0000256" key="3">
    <source>
        <dbReference type="ARBA" id="ARBA00008536"/>
    </source>
</evidence>
<dbReference type="FunFam" id="2.60.120.200:FF:000096">
    <property type="entry name" value="L-type lectin-domain containing receptor kinase V.9"/>
    <property type="match status" value="1"/>
</dbReference>
<comment type="similarity">
    <text evidence="4">In the C-terminal section; belongs to the protein kinase superfamily. Ser/Thr protein kinase family.</text>
</comment>
<feature type="binding site" evidence="21">
    <location>
        <position position="382"/>
    </location>
    <ligand>
        <name>ATP</name>
        <dbReference type="ChEBI" id="CHEBI:30616"/>
    </ligand>
</feature>
<dbReference type="AlphaFoldDB" id="A0AAV8SNQ4"/>
<dbReference type="FunFam" id="3.30.200.20:FF:000491">
    <property type="entry name" value="Lectin-domain containing receptor kinase VI.3"/>
    <property type="match status" value="1"/>
</dbReference>
<evidence type="ECO:0000256" key="21">
    <source>
        <dbReference type="PROSITE-ProRule" id="PRU10141"/>
    </source>
</evidence>
<evidence type="ECO:0000256" key="14">
    <source>
        <dbReference type="ARBA" id="ARBA00022840"/>
    </source>
</evidence>
<name>A0AAV8SNQ4_9ROSI</name>
<feature type="transmembrane region" description="Helical" evidence="22">
    <location>
        <begin position="296"/>
        <end position="321"/>
    </location>
</feature>
<evidence type="ECO:0000256" key="1">
    <source>
        <dbReference type="ARBA" id="ARBA00004251"/>
    </source>
</evidence>
<comment type="similarity">
    <text evidence="3">In the N-terminal section; belongs to the leguminous lectin family.</text>
</comment>
<dbReference type="InterPro" id="IPR008271">
    <property type="entry name" value="Ser/Thr_kinase_AS"/>
</dbReference>
<dbReference type="Gene3D" id="1.10.510.10">
    <property type="entry name" value="Transferase(Phosphotransferase) domain 1"/>
    <property type="match status" value="1"/>
</dbReference>
<evidence type="ECO:0000256" key="2">
    <source>
        <dbReference type="ARBA" id="ARBA00007606"/>
    </source>
</evidence>
<evidence type="ECO:0000256" key="12">
    <source>
        <dbReference type="ARBA" id="ARBA00022741"/>
    </source>
</evidence>
<keyword evidence="12 21" id="KW-0547">Nucleotide-binding</keyword>
<dbReference type="Proteomes" id="UP001159364">
    <property type="component" value="Linkage Group LG09"/>
</dbReference>
<evidence type="ECO:0000256" key="19">
    <source>
        <dbReference type="ARBA" id="ARBA00047899"/>
    </source>
</evidence>
<keyword evidence="13" id="KW-0418">Kinase</keyword>
<dbReference type="PROSITE" id="PS00307">
    <property type="entry name" value="LECTIN_LEGUME_BETA"/>
    <property type="match status" value="1"/>
</dbReference>